<feature type="domain" description="NAD(P)-binding" evidence="1">
    <location>
        <begin position="9"/>
        <end position="203"/>
    </location>
</feature>
<protein>
    <submittedName>
        <fullName evidence="2">SDR family oxidoreductase</fullName>
        <ecNumber evidence="2">1.1.1.290</ecNumber>
    </submittedName>
</protein>
<dbReference type="Proteomes" id="UP001595636">
    <property type="component" value="Unassembled WGS sequence"/>
</dbReference>
<keyword evidence="3" id="KW-1185">Reference proteome</keyword>
<name>A0ABV7TS42_9NEIS</name>
<comment type="caution">
    <text evidence="2">The sequence shown here is derived from an EMBL/GenBank/DDBJ whole genome shotgun (WGS) entry which is preliminary data.</text>
</comment>
<accession>A0ABV7TS42</accession>
<dbReference type="InterPro" id="IPR016040">
    <property type="entry name" value="NAD(P)-bd_dom"/>
</dbReference>
<gene>
    <name evidence="2" type="ORF">ACFOKJ_05110</name>
</gene>
<reference evidence="3" key="1">
    <citation type="journal article" date="2019" name="Int. J. Syst. Evol. Microbiol.">
        <title>The Global Catalogue of Microorganisms (GCM) 10K type strain sequencing project: providing services to taxonomists for standard genome sequencing and annotation.</title>
        <authorList>
            <consortium name="The Broad Institute Genomics Platform"/>
            <consortium name="The Broad Institute Genome Sequencing Center for Infectious Disease"/>
            <person name="Wu L."/>
            <person name="Ma J."/>
        </authorList>
    </citation>
    <scope>NUCLEOTIDE SEQUENCE [LARGE SCALE GENOMIC DNA]</scope>
    <source>
        <strain evidence="3">KCTC 42195</strain>
    </source>
</reference>
<dbReference type="InterPro" id="IPR051783">
    <property type="entry name" value="NAD(P)-dependent_oxidoreduct"/>
</dbReference>
<dbReference type="InterPro" id="IPR036291">
    <property type="entry name" value="NAD(P)-bd_dom_sf"/>
</dbReference>
<sequence length="290" mass="31956">MRTLLIIGAGDIARRTLPLLRGHWRVLALVRSAEKAAEWRAQGAVPLLADLDDVSSLRRIAALADAVLYTAPPPESGLHDPRLRKVLSQLAKTPSLPQRFVYISTSGVYGNAAGGWLNESSPLAPQSPRARRRVDAERQLRAFAMLHGCALTILRAPGIYAANRLPLSRFASQTPLIDAAEDSISNHIHADDLARLCAAALRQTRGGIRVYNACDSQPLAVGDWYDRLADTLGYPRLPRLPREQVRAQVSPALWSFLAESRRLSNARLLRELAGCLRYPCVDILLRELRG</sequence>
<proteinExistence type="predicted"/>
<evidence type="ECO:0000259" key="1">
    <source>
        <dbReference type="Pfam" id="PF13460"/>
    </source>
</evidence>
<dbReference type="CDD" id="cd05266">
    <property type="entry name" value="SDR_a4"/>
    <property type="match status" value="1"/>
</dbReference>
<dbReference type="Pfam" id="PF13460">
    <property type="entry name" value="NAD_binding_10"/>
    <property type="match status" value="1"/>
</dbReference>
<keyword evidence="2" id="KW-0560">Oxidoreductase</keyword>
<evidence type="ECO:0000313" key="3">
    <source>
        <dbReference type="Proteomes" id="UP001595636"/>
    </source>
</evidence>
<organism evidence="2 3">
    <name type="scientific">Vogesella amnigena</name>
    <dbReference type="NCBI Taxonomy" id="1507449"/>
    <lineage>
        <taxon>Bacteria</taxon>
        <taxon>Pseudomonadati</taxon>
        <taxon>Pseudomonadota</taxon>
        <taxon>Betaproteobacteria</taxon>
        <taxon>Neisseriales</taxon>
        <taxon>Chromobacteriaceae</taxon>
        <taxon>Vogesella</taxon>
    </lineage>
</organism>
<dbReference type="EC" id="1.1.1.290" evidence="2"/>
<dbReference type="Gene3D" id="3.40.50.720">
    <property type="entry name" value="NAD(P)-binding Rossmann-like Domain"/>
    <property type="match status" value="1"/>
</dbReference>
<evidence type="ECO:0000313" key="2">
    <source>
        <dbReference type="EMBL" id="MFC3625527.1"/>
    </source>
</evidence>
<dbReference type="RefSeq" id="WP_390277119.1">
    <property type="nucleotide sequence ID" value="NZ_JBHRYH010000011.1"/>
</dbReference>
<dbReference type="EMBL" id="JBHRYH010000011">
    <property type="protein sequence ID" value="MFC3625527.1"/>
    <property type="molecule type" value="Genomic_DNA"/>
</dbReference>
<dbReference type="SUPFAM" id="SSF51735">
    <property type="entry name" value="NAD(P)-binding Rossmann-fold domains"/>
    <property type="match status" value="1"/>
</dbReference>
<dbReference type="GO" id="GO:0033711">
    <property type="term" value="F:4-phosphoerythronate dehydrogenase activity"/>
    <property type="evidence" value="ECO:0007669"/>
    <property type="project" value="UniProtKB-EC"/>
</dbReference>
<dbReference type="PANTHER" id="PTHR48079:SF6">
    <property type="entry name" value="NAD(P)-BINDING DOMAIN-CONTAINING PROTEIN-RELATED"/>
    <property type="match status" value="1"/>
</dbReference>
<dbReference type="PANTHER" id="PTHR48079">
    <property type="entry name" value="PROTEIN YEEZ"/>
    <property type="match status" value="1"/>
</dbReference>